<dbReference type="InterPro" id="IPR021408">
    <property type="entry name" value="DUF3046"/>
</dbReference>
<organism evidence="1 2">
    <name type="scientific">Nocardioides jejuensis</name>
    <dbReference type="NCBI Taxonomy" id="2502782"/>
    <lineage>
        <taxon>Bacteria</taxon>
        <taxon>Bacillati</taxon>
        <taxon>Actinomycetota</taxon>
        <taxon>Actinomycetes</taxon>
        <taxon>Propionibacteriales</taxon>
        <taxon>Nocardioidaceae</taxon>
        <taxon>Nocardioides</taxon>
    </lineage>
</organism>
<proteinExistence type="predicted"/>
<keyword evidence="2" id="KW-1185">Reference proteome</keyword>
<dbReference type="RefSeq" id="WP_131582708.1">
    <property type="nucleotide sequence ID" value="NZ_SJZJ01000009.1"/>
</dbReference>
<dbReference type="Pfam" id="PF11248">
    <property type="entry name" value="DUF3046"/>
    <property type="match status" value="1"/>
</dbReference>
<name>A0A4R1CDA2_9ACTN</name>
<dbReference type="OrthoDB" id="3215033at2"/>
<gene>
    <name evidence="1" type="ORF">EPD65_07400</name>
</gene>
<reference evidence="1 2" key="1">
    <citation type="submission" date="2019-03" db="EMBL/GenBank/DDBJ databases">
        <authorList>
            <person name="Kim M.K.M."/>
        </authorList>
    </citation>
    <scope>NUCLEOTIDE SEQUENCE [LARGE SCALE GENOMIC DNA]</scope>
    <source>
        <strain evidence="1 2">18JY15-6</strain>
    </source>
</reference>
<accession>A0A4R1CDA2</accession>
<evidence type="ECO:0000313" key="2">
    <source>
        <dbReference type="Proteomes" id="UP000295453"/>
    </source>
</evidence>
<protein>
    <submittedName>
        <fullName evidence="1">DUF3046 domain-containing protein</fullName>
    </submittedName>
</protein>
<dbReference type="EMBL" id="SJZJ01000009">
    <property type="protein sequence ID" value="TCJ28979.1"/>
    <property type="molecule type" value="Genomic_DNA"/>
</dbReference>
<dbReference type="AlphaFoldDB" id="A0A4R1CDA2"/>
<comment type="caution">
    <text evidence="1">The sequence shown here is derived from an EMBL/GenBank/DDBJ whole genome shotgun (WGS) entry which is preliminary data.</text>
</comment>
<sequence>MRHTEFWERMTEALRDEAYARYWASSTVMGSLEGRTVQEALAAGESPKTVWRAVHDVLDLPARDR</sequence>
<evidence type="ECO:0000313" key="1">
    <source>
        <dbReference type="EMBL" id="TCJ28979.1"/>
    </source>
</evidence>
<dbReference type="Proteomes" id="UP000295453">
    <property type="component" value="Unassembled WGS sequence"/>
</dbReference>